<dbReference type="Gene3D" id="3.30.200.20">
    <property type="entry name" value="Phosphorylase Kinase, domain 1"/>
    <property type="match status" value="1"/>
</dbReference>
<dbReference type="PROSITE" id="PS50011">
    <property type="entry name" value="PROTEIN_KINASE_DOM"/>
    <property type="match status" value="1"/>
</dbReference>
<dbReference type="Pfam" id="PF00069">
    <property type="entry name" value="Pkinase"/>
    <property type="match status" value="1"/>
</dbReference>
<dbReference type="Gene3D" id="1.25.40.10">
    <property type="entry name" value="Tetratricopeptide repeat domain"/>
    <property type="match status" value="2"/>
</dbReference>
<dbReference type="SUPFAM" id="SSF56112">
    <property type="entry name" value="Protein kinase-like (PK-like)"/>
    <property type="match status" value="1"/>
</dbReference>
<protein>
    <submittedName>
        <fullName evidence="9">Serine/threonine protein kinase</fullName>
    </submittedName>
</protein>
<dbReference type="EMBL" id="CP001804">
    <property type="protein sequence ID" value="ACY14056.1"/>
    <property type="molecule type" value="Genomic_DNA"/>
</dbReference>
<dbReference type="Gene3D" id="1.10.510.10">
    <property type="entry name" value="Transferase(Phosphotransferase) domain 1"/>
    <property type="match status" value="1"/>
</dbReference>
<dbReference type="PROSITE" id="PS50005">
    <property type="entry name" value="TPR"/>
    <property type="match status" value="1"/>
</dbReference>
<dbReference type="eggNOG" id="COG0515">
    <property type="taxonomic scope" value="Bacteria"/>
</dbReference>
<dbReference type="STRING" id="502025.Hoch_1504"/>
<dbReference type="PROSITE" id="PS00107">
    <property type="entry name" value="PROTEIN_KINASE_ATP"/>
    <property type="match status" value="1"/>
</dbReference>
<dbReference type="RefSeq" id="WP_012826665.1">
    <property type="nucleotide sequence ID" value="NC_013440.1"/>
</dbReference>
<dbReference type="InterPro" id="IPR008271">
    <property type="entry name" value="Ser/Thr_kinase_AS"/>
</dbReference>
<evidence type="ECO:0000256" key="7">
    <source>
        <dbReference type="SAM" id="MobiDB-lite"/>
    </source>
</evidence>
<feature type="region of interest" description="Disordered" evidence="7">
    <location>
        <begin position="240"/>
        <end position="264"/>
    </location>
</feature>
<accession>D0LVS2</accession>
<organism evidence="9 10">
    <name type="scientific">Haliangium ochraceum (strain DSM 14365 / JCM 11303 / SMP-2)</name>
    <dbReference type="NCBI Taxonomy" id="502025"/>
    <lineage>
        <taxon>Bacteria</taxon>
        <taxon>Pseudomonadati</taxon>
        <taxon>Myxococcota</taxon>
        <taxon>Polyangia</taxon>
        <taxon>Haliangiales</taxon>
        <taxon>Kofleriaceae</taxon>
        <taxon>Haliangium</taxon>
    </lineage>
</organism>
<dbReference type="AlphaFoldDB" id="D0LVS2"/>
<dbReference type="InterPro" id="IPR000719">
    <property type="entry name" value="Prot_kinase_dom"/>
</dbReference>
<dbReference type="KEGG" id="hoh:Hoch_1504"/>
<keyword evidence="9" id="KW-0723">Serine/threonine-protein kinase</keyword>
<dbReference type="InterPro" id="IPR017441">
    <property type="entry name" value="Protein_kinase_ATP_BS"/>
</dbReference>
<dbReference type="PROSITE" id="PS00108">
    <property type="entry name" value="PROTEIN_KINASE_ST"/>
    <property type="match status" value="1"/>
</dbReference>
<evidence type="ECO:0000256" key="1">
    <source>
        <dbReference type="ARBA" id="ARBA00022679"/>
    </source>
</evidence>
<evidence type="ECO:0000256" key="4">
    <source>
        <dbReference type="ARBA" id="ARBA00022840"/>
    </source>
</evidence>
<dbReference type="InterPro" id="IPR011009">
    <property type="entry name" value="Kinase-like_dom_sf"/>
</dbReference>
<keyword evidence="1" id="KW-0808">Transferase</keyword>
<dbReference type="PANTHER" id="PTHR43289">
    <property type="entry name" value="MITOGEN-ACTIVATED PROTEIN KINASE KINASE KINASE 20-RELATED"/>
    <property type="match status" value="1"/>
</dbReference>
<name>D0LVS2_HALO1</name>
<keyword evidence="5" id="KW-0802">TPR repeat</keyword>
<proteinExistence type="predicted"/>
<feature type="domain" description="Protein kinase" evidence="8">
    <location>
        <begin position="56"/>
        <end position="413"/>
    </location>
</feature>
<evidence type="ECO:0000313" key="10">
    <source>
        <dbReference type="Proteomes" id="UP000001880"/>
    </source>
</evidence>
<dbReference type="CDD" id="cd14014">
    <property type="entry name" value="STKc_PknB_like"/>
    <property type="match status" value="1"/>
</dbReference>
<dbReference type="InterPro" id="IPR011990">
    <property type="entry name" value="TPR-like_helical_dom_sf"/>
</dbReference>
<reference evidence="9 10" key="1">
    <citation type="journal article" date="2010" name="Stand. Genomic Sci.">
        <title>Complete genome sequence of Haliangium ochraceum type strain (SMP-2).</title>
        <authorList>
            <consortium name="US DOE Joint Genome Institute (JGI-PGF)"/>
            <person name="Ivanova N."/>
            <person name="Daum C."/>
            <person name="Lang E."/>
            <person name="Abt B."/>
            <person name="Kopitz M."/>
            <person name="Saunders E."/>
            <person name="Lapidus A."/>
            <person name="Lucas S."/>
            <person name="Glavina Del Rio T."/>
            <person name="Nolan M."/>
            <person name="Tice H."/>
            <person name="Copeland A."/>
            <person name="Cheng J.F."/>
            <person name="Chen F."/>
            <person name="Bruce D."/>
            <person name="Goodwin L."/>
            <person name="Pitluck S."/>
            <person name="Mavromatis K."/>
            <person name="Pati A."/>
            <person name="Mikhailova N."/>
            <person name="Chen A."/>
            <person name="Palaniappan K."/>
            <person name="Land M."/>
            <person name="Hauser L."/>
            <person name="Chang Y.J."/>
            <person name="Jeffries C.D."/>
            <person name="Detter J.C."/>
            <person name="Brettin T."/>
            <person name="Rohde M."/>
            <person name="Goker M."/>
            <person name="Bristow J."/>
            <person name="Markowitz V."/>
            <person name="Eisen J.A."/>
            <person name="Hugenholtz P."/>
            <person name="Kyrpides N.C."/>
            <person name="Klenk H.P."/>
        </authorList>
    </citation>
    <scope>NUCLEOTIDE SEQUENCE [LARGE SCALE GENOMIC DNA]</scope>
    <source>
        <strain evidence="10">DSM 14365 / CIP 107738 / JCM 11303 / AJ 13395 / SMP-2</strain>
    </source>
</reference>
<sequence length="1057" mass="116793">MSDTGRPYSSSGRTPEELFAKVPGFVRDDVHGDLEKGRVFRALFGEAETQSKISRFRVLEHIGAGGMARVFAAYDEQLDRKVAIKMVRPRDAASARSNERLLREAQTLAQLSHPNIVQVYEAGRHRDAVYIAMEFVRGKTLSQWLEAQQELPRRRRWRRVLELFFSAGRGLEAAHQAGLVHRDFKPDNVLVGDDGRVRVADFGLARVVSAQQDASDSLALHSDAMPSTMPRAVSGVLPAKGAAGDAADDSADASTFPRPRDNPGAVVAFAPDTKGGGGEAHDNADPLGVTEISDREAETPGKVARRLTATGTFMGTPRFMSPEQMLGGEIDHRSDQFSFCVSLFYALYGEWPFEGDDPSARMESIRGARIATPRGPSDLPSSVRRAILRGLRAEPDARFADMGELLGALDSWRLRRRRAVLGVAVVALLGAGASTFAAVAEPPDPCAEVGAKVAALWTPERQRHLAQVFDNSGIPYADVVWSNTAKILDGYAERWRQSAQAACEDPLRRDSSVHRLCLADGVQRLDALLTTLERSKGETLGAAINASVAAATALPEPAECDKADVFSLGMEQPARDEQDEVRELRKRLSFVETRELLGDYRGAEADLDAMRSDIESVSYEPVRGEYLHHLGHILARSGGRERIARAQQVFFEALDISEGTRHERLSTVLWYELVNLAEQNHGNMEQGFAWARRLQAAVRRAGDPTRMRARTHHALGRLHMRSGAYAAAESEIHRAIELHRAVNPDAVYIAHYYHDLAANQRLRGEYLEARELFEKALAMETAQYGPGHPQVARVQIDFGQMLVERGEIAPARDAFTSALDVWTKNLGENNYQVAVIHINLAEIEASVGNIEIAREHAQRVFDTVRKIAVSGEHLHAEALMIFGIVERYAHNWQDALEAFETALRIRREHFKSTQQEPLWAALYLSDVLGHMGRFEQARAHCDSLRESIENTTTPPSLRAMMSTACGRAYQGLGHHSVALASFERAAQLFREFAGLSWEKANAYGALALALTHTDELPRERACALAREARSLFADSAEAVASMREQLDELGARCNTRP</sequence>
<keyword evidence="2 6" id="KW-0547">Nucleotide-binding</keyword>
<feature type="repeat" description="TPR" evidence="5">
    <location>
        <begin position="876"/>
        <end position="909"/>
    </location>
</feature>
<dbReference type="GO" id="GO:0004674">
    <property type="term" value="F:protein serine/threonine kinase activity"/>
    <property type="evidence" value="ECO:0007669"/>
    <property type="project" value="UniProtKB-KW"/>
</dbReference>
<dbReference type="Proteomes" id="UP000001880">
    <property type="component" value="Chromosome"/>
</dbReference>
<dbReference type="Pfam" id="PF13424">
    <property type="entry name" value="TPR_12"/>
    <property type="match status" value="2"/>
</dbReference>
<dbReference type="SMART" id="SM00028">
    <property type="entry name" value="TPR"/>
    <property type="match status" value="6"/>
</dbReference>
<evidence type="ECO:0000256" key="2">
    <source>
        <dbReference type="ARBA" id="ARBA00022741"/>
    </source>
</evidence>
<feature type="binding site" evidence="6">
    <location>
        <position position="85"/>
    </location>
    <ligand>
        <name>ATP</name>
        <dbReference type="ChEBI" id="CHEBI:30616"/>
    </ligand>
</feature>
<dbReference type="PANTHER" id="PTHR43289:SF6">
    <property type="entry name" value="SERINE_THREONINE-PROTEIN KINASE NEKL-3"/>
    <property type="match status" value="1"/>
</dbReference>
<dbReference type="InterPro" id="IPR019734">
    <property type="entry name" value="TPR_rpt"/>
</dbReference>
<evidence type="ECO:0000256" key="5">
    <source>
        <dbReference type="PROSITE-ProRule" id="PRU00339"/>
    </source>
</evidence>
<dbReference type="GO" id="GO:0005524">
    <property type="term" value="F:ATP binding"/>
    <property type="evidence" value="ECO:0007669"/>
    <property type="project" value="UniProtKB-UniRule"/>
</dbReference>
<gene>
    <name evidence="9" type="ordered locus">Hoch_1504</name>
</gene>
<dbReference type="SUPFAM" id="SSF48452">
    <property type="entry name" value="TPR-like"/>
    <property type="match status" value="3"/>
</dbReference>
<evidence type="ECO:0000256" key="6">
    <source>
        <dbReference type="PROSITE-ProRule" id="PRU10141"/>
    </source>
</evidence>
<evidence type="ECO:0000259" key="8">
    <source>
        <dbReference type="PROSITE" id="PS50011"/>
    </source>
</evidence>
<keyword evidence="3 9" id="KW-0418">Kinase</keyword>
<dbReference type="OrthoDB" id="9801841at2"/>
<dbReference type="HOGENOM" id="CLU_009368_0_0_7"/>
<dbReference type="eggNOG" id="COG0457">
    <property type="taxonomic scope" value="Bacteria"/>
</dbReference>
<evidence type="ECO:0000256" key="3">
    <source>
        <dbReference type="ARBA" id="ARBA00022777"/>
    </source>
</evidence>
<keyword evidence="4 6" id="KW-0067">ATP-binding</keyword>
<evidence type="ECO:0000313" key="9">
    <source>
        <dbReference type="EMBL" id="ACY14056.1"/>
    </source>
</evidence>
<keyword evidence="10" id="KW-1185">Reference proteome</keyword>